<keyword evidence="3" id="KW-1185">Reference proteome</keyword>
<sequence>MRLKEEATLTQPLHIHSGVGLIQTAATDGGNNPTQGLIEPQWISNYDNLTASRVEQQQNTTIHHHNQQQLCLIINNNLDNSKSGCKVLIDSNSNHPEDDNSATHALAVNHQHMQSNINVSMEDTISSMSVSSPEDDDVGDCEDSIKSPHFEDTLVNGGESEGESTTSSSDSDEDLEIESARHTRRGILNPNYPGFQRYAKRLCQEEEKNTEDPITPGNINNNNNNNGVELNQLDGVVNTLDKSFIYTKPKLNIPVAEEPTASEVGIADGQRREKEVNVSSTEVSSDVSMEVSAKPTVNSVMEQEVKIKVDMKMADAYLSGAKEDISVVALLPKKMFAERVKAEEEEEKFMKEELEKEPSEVLSGSPHKREKMEINYNVRMAVQSQTVPAPDVIPQETRSSLKQTKVKQSTVSSSGKAIPGWAKVTRREGSSVRNVPKRRSVPAAKEKWRSDSSGSFDVYNIETAMPKIDLDAIESHLRAAKEEESRVSFLLIH</sequence>
<name>A0A8K0KFG0_LADFU</name>
<dbReference type="Proteomes" id="UP000792457">
    <property type="component" value="Unassembled WGS sequence"/>
</dbReference>
<evidence type="ECO:0000313" key="3">
    <source>
        <dbReference type="Proteomes" id="UP000792457"/>
    </source>
</evidence>
<comment type="caution">
    <text evidence="2">The sequence shown here is derived from an EMBL/GenBank/DDBJ whole genome shotgun (WGS) entry which is preliminary data.</text>
</comment>
<dbReference type="OrthoDB" id="6260144at2759"/>
<dbReference type="AlphaFoldDB" id="A0A8K0KFG0"/>
<feature type="compositionally biased region" description="Basic and acidic residues" evidence="1">
    <location>
        <begin position="143"/>
        <end position="152"/>
    </location>
</feature>
<reference evidence="2" key="1">
    <citation type="submission" date="2013-04" db="EMBL/GenBank/DDBJ databases">
        <authorList>
            <person name="Qu J."/>
            <person name="Murali S.C."/>
            <person name="Bandaranaike D."/>
            <person name="Bellair M."/>
            <person name="Blankenburg K."/>
            <person name="Chao H."/>
            <person name="Dinh H."/>
            <person name="Doddapaneni H."/>
            <person name="Downs B."/>
            <person name="Dugan-Rocha S."/>
            <person name="Elkadiri S."/>
            <person name="Gnanaolivu R.D."/>
            <person name="Hernandez B."/>
            <person name="Javaid M."/>
            <person name="Jayaseelan J.C."/>
            <person name="Lee S."/>
            <person name="Li M."/>
            <person name="Ming W."/>
            <person name="Munidasa M."/>
            <person name="Muniz J."/>
            <person name="Nguyen L."/>
            <person name="Ongeri F."/>
            <person name="Osuji N."/>
            <person name="Pu L.-L."/>
            <person name="Puazo M."/>
            <person name="Qu C."/>
            <person name="Quiroz J."/>
            <person name="Raj R."/>
            <person name="Weissenberger G."/>
            <person name="Xin Y."/>
            <person name="Zou X."/>
            <person name="Han Y."/>
            <person name="Richards S."/>
            <person name="Worley K."/>
            <person name="Muzny D."/>
            <person name="Gibbs R."/>
        </authorList>
    </citation>
    <scope>NUCLEOTIDE SEQUENCE</scope>
    <source>
        <strain evidence="2">Sampled in the wild</strain>
    </source>
</reference>
<gene>
    <name evidence="2" type="ORF">J437_LFUL006927</name>
</gene>
<proteinExistence type="predicted"/>
<dbReference type="EMBL" id="KZ308552">
    <property type="protein sequence ID" value="KAG8231358.1"/>
    <property type="molecule type" value="Genomic_DNA"/>
</dbReference>
<feature type="region of interest" description="Disordered" evidence="1">
    <location>
        <begin position="124"/>
        <end position="193"/>
    </location>
</feature>
<evidence type="ECO:0000256" key="1">
    <source>
        <dbReference type="SAM" id="MobiDB-lite"/>
    </source>
</evidence>
<evidence type="ECO:0000313" key="2">
    <source>
        <dbReference type="EMBL" id="KAG8231358.1"/>
    </source>
</evidence>
<organism evidence="2 3">
    <name type="scientific">Ladona fulva</name>
    <name type="common">Scarce chaser dragonfly</name>
    <name type="synonym">Libellula fulva</name>
    <dbReference type="NCBI Taxonomy" id="123851"/>
    <lineage>
        <taxon>Eukaryota</taxon>
        <taxon>Metazoa</taxon>
        <taxon>Ecdysozoa</taxon>
        <taxon>Arthropoda</taxon>
        <taxon>Hexapoda</taxon>
        <taxon>Insecta</taxon>
        <taxon>Pterygota</taxon>
        <taxon>Palaeoptera</taxon>
        <taxon>Odonata</taxon>
        <taxon>Epiprocta</taxon>
        <taxon>Anisoptera</taxon>
        <taxon>Libelluloidea</taxon>
        <taxon>Libellulidae</taxon>
        <taxon>Ladona</taxon>
    </lineage>
</organism>
<protein>
    <submittedName>
        <fullName evidence="2">Uncharacterized protein</fullName>
    </submittedName>
</protein>
<feature type="region of interest" description="Disordered" evidence="1">
    <location>
        <begin position="423"/>
        <end position="452"/>
    </location>
</feature>
<accession>A0A8K0KFG0</accession>
<feature type="compositionally biased region" description="Acidic residues" evidence="1">
    <location>
        <begin position="133"/>
        <end position="142"/>
    </location>
</feature>
<reference evidence="2" key="2">
    <citation type="submission" date="2017-10" db="EMBL/GenBank/DDBJ databases">
        <title>Ladona fulva Genome sequencing and assembly.</title>
        <authorList>
            <person name="Murali S."/>
            <person name="Richards S."/>
            <person name="Bandaranaike D."/>
            <person name="Bellair M."/>
            <person name="Blankenburg K."/>
            <person name="Chao H."/>
            <person name="Dinh H."/>
            <person name="Doddapaneni H."/>
            <person name="Dugan-Rocha S."/>
            <person name="Elkadiri S."/>
            <person name="Gnanaolivu R."/>
            <person name="Hernandez B."/>
            <person name="Skinner E."/>
            <person name="Javaid M."/>
            <person name="Lee S."/>
            <person name="Li M."/>
            <person name="Ming W."/>
            <person name="Munidasa M."/>
            <person name="Muniz J."/>
            <person name="Nguyen L."/>
            <person name="Hughes D."/>
            <person name="Osuji N."/>
            <person name="Pu L.-L."/>
            <person name="Puazo M."/>
            <person name="Qu C."/>
            <person name="Quiroz J."/>
            <person name="Raj R."/>
            <person name="Weissenberger G."/>
            <person name="Xin Y."/>
            <person name="Zou X."/>
            <person name="Han Y."/>
            <person name="Worley K."/>
            <person name="Muzny D."/>
            <person name="Gibbs R."/>
        </authorList>
    </citation>
    <scope>NUCLEOTIDE SEQUENCE</scope>
    <source>
        <strain evidence="2">Sampled in the wild</strain>
    </source>
</reference>